<feature type="non-terminal residue" evidence="1">
    <location>
        <position position="1"/>
    </location>
</feature>
<feature type="non-terminal residue" evidence="1">
    <location>
        <position position="256"/>
    </location>
</feature>
<gene>
    <name evidence="1" type="ORF">Tci_839325</name>
</gene>
<reference evidence="1" key="1">
    <citation type="journal article" date="2019" name="Sci. Rep.">
        <title>Draft genome of Tanacetum cinerariifolium, the natural source of mosquito coil.</title>
        <authorList>
            <person name="Yamashiro T."/>
            <person name="Shiraishi A."/>
            <person name="Satake H."/>
            <person name="Nakayama K."/>
        </authorList>
    </citation>
    <scope>NUCLEOTIDE SEQUENCE</scope>
</reference>
<evidence type="ECO:0000313" key="1">
    <source>
        <dbReference type="EMBL" id="GFC67355.1"/>
    </source>
</evidence>
<dbReference type="EMBL" id="BKCJ011015169">
    <property type="protein sequence ID" value="GFC67355.1"/>
    <property type="molecule type" value="Genomic_DNA"/>
</dbReference>
<dbReference type="AlphaFoldDB" id="A0A699QEH6"/>
<name>A0A699QEH6_TANCI</name>
<protein>
    <submittedName>
        <fullName evidence="1">Uncharacterized protein</fullName>
    </submittedName>
</protein>
<accession>A0A699QEH6</accession>
<comment type="caution">
    <text evidence="1">The sequence shown here is derived from an EMBL/GenBank/DDBJ whole genome shotgun (WGS) entry which is preliminary data.</text>
</comment>
<organism evidence="1">
    <name type="scientific">Tanacetum cinerariifolium</name>
    <name type="common">Dalmatian daisy</name>
    <name type="synonym">Chrysanthemum cinerariifolium</name>
    <dbReference type="NCBI Taxonomy" id="118510"/>
    <lineage>
        <taxon>Eukaryota</taxon>
        <taxon>Viridiplantae</taxon>
        <taxon>Streptophyta</taxon>
        <taxon>Embryophyta</taxon>
        <taxon>Tracheophyta</taxon>
        <taxon>Spermatophyta</taxon>
        <taxon>Magnoliopsida</taxon>
        <taxon>eudicotyledons</taxon>
        <taxon>Gunneridae</taxon>
        <taxon>Pentapetalae</taxon>
        <taxon>asterids</taxon>
        <taxon>campanulids</taxon>
        <taxon>Asterales</taxon>
        <taxon>Asteraceae</taxon>
        <taxon>Asteroideae</taxon>
        <taxon>Anthemideae</taxon>
        <taxon>Anthemidinae</taxon>
        <taxon>Tanacetum</taxon>
    </lineage>
</organism>
<sequence length="256" mass="28460">GISDSIKADAEMIKEIKDDAKKAKLHPTSSSISVSLGFGDKFLKLSSDTSLIIIIKDTTNDEINSLLDIKIQSEIPHIHGSINNSSNTFICLHHTTYNSPNNNTNPYTIDALTITTTVPESNALVDVQLRVAKLEKDVSQMKKIDHSIEALAALKSQVLTVVEYDLRSKISHDLQKSASEIRTIKREQAEQNMAKYTIKSTDMVTLKDCDQKSALYQTIHENKSLNRNPANHALHYALMEDLIEDENAMDKGVANI</sequence>
<proteinExistence type="predicted"/>